<dbReference type="SUPFAM" id="SSF55785">
    <property type="entry name" value="PYP-like sensor domain (PAS domain)"/>
    <property type="match status" value="2"/>
</dbReference>
<evidence type="ECO:0000256" key="5">
    <source>
        <dbReference type="ARBA" id="ARBA00022777"/>
    </source>
</evidence>
<evidence type="ECO:0000256" key="1">
    <source>
        <dbReference type="ARBA" id="ARBA00000085"/>
    </source>
</evidence>
<proteinExistence type="predicted"/>
<dbReference type="GO" id="GO:0004673">
    <property type="term" value="F:protein histidine kinase activity"/>
    <property type="evidence" value="ECO:0007669"/>
    <property type="project" value="UniProtKB-EC"/>
</dbReference>
<name>X0WHU8_9ZZZZ</name>
<feature type="non-terminal residue" evidence="9">
    <location>
        <position position="1"/>
    </location>
</feature>
<evidence type="ECO:0000259" key="8">
    <source>
        <dbReference type="PROSITE" id="PS50113"/>
    </source>
</evidence>
<dbReference type="Pfam" id="PF08447">
    <property type="entry name" value="PAS_3"/>
    <property type="match status" value="1"/>
</dbReference>
<sequence>TLTRMKVFDLYADTEHGLSRAKEVFKRFKAGEAIRDVELQIKNRAGKPVWVSLSAEAVRDQNGKTIRSRSILVDISGRKRAEEALRCAHESVKEQIEQRTAELVEANLHLKQEIEERKRIEEALRESENNFRALAENAHDAILITESEEDSFIYGNKSAKEITGYSSSELLKGGNKKLMHPDELPLVREMFKRRIAGKQVPSLYETRIVHKGGEVVPIEVSGSKTIWRGKPAVIAIFRDITERKHMAAAQAKSHDQLEQQVEVRTLELM</sequence>
<keyword evidence="6" id="KW-0175">Coiled coil</keyword>
<dbReference type="InterPro" id="IPR000700">
    <property type="entry name" value="PAS-assoc_C"/>
</dbReference>
<feature type="coiled-coil region" evidence="6">
    <location>
        <begin position="78"/>
        <end position="137"/>
    </location>
</feature>
<dbReference type="InterPro" id="IPR035965">
    <property type="entry name" value="PAS-like_dom_sf"/>
</dbReference>
<keyword evidence="3" id="KW-0597">Phosphoprotein</keyword>
<dbReference type="PROSITE" id="PS50113">
    <property type="entry name" value="PAC"/>
    <property type="match status" value="1"/>
</dbReference>
<dbReference type="PROSITE" id="PS50112">
    <property type="entry name" value="PAS"/>
    <property type="match status" value="1"/>
</dbReference>
<dbReference type="SMART" id="SM00086">
    <property type="entry name" value="PAC"/>
    <property type="match status" value="2"/>
</dbReference>
<dbReference type="InterPro" id="IPR013655">
    <property type="entry name" value="PAS_fold_3"/>
</dbReference>
<comment type="caution">
    <text evidence="9">The sequence shown here is derived from an EMBL/GenBank/DDBJ whole genome shotgun (WGS) entry which is preliminary data.</text>
</comment>
<dbReference type="Pfam" id="PF13426">
    <property type="entry name" value="PAS_9"/>
    <property type="match status" value="1"/>
</dbReference>
<evidence type="ECO:0000256" key="4">
    <source>
        <dbReference type="ARBA" id="ARBA00022679"/>
    </source>
</evidence>
<dbReference type="InterPro" id="IPR001610">
    <property type="entry name" value="PAC"/>
</dbReference>
<accession>X0WHU8</accession>
<gene>
    <name evidence="9" type="ORF">S01H1_37437</name>
</gene>
<evidence type="ECO:0000313" key="9">
    <source>
        <dbReference type="EMBL" id="GAG12276.1"/>
    </source>
</evidence>
<dbReference type="Gene3D" id="3.30.450.20">
    <property type="entry name" value="PAS domain"/>
    <property type="match status" value="2"/>
</dbReference>
<evidence type="ECO:0000256" key="6">
    <source>
        <dbReference type="SAM" id="Coils"/>
    </source>
</evidence>
<dbReference type="InterPro" id="IPR052162">
    <property type="entry name" value="Sensor_kinase/Photoreceptor"/>
</dbReference>
<feature type="domain" description="PAC" evidence="8">
    <location>
        <begin position="35"/>
        <end position="87"/>
    </location>
</feature>
<dbReference type="PANTHER" id="PTHR43304:SF1">
    <property type="entry name" value="PAC DOMAIN-CONTAINING PROTEIN"/>
    <property type="match status" value="1"/>
</dbReference>
<comment type="catalytic activity">
    <reaction evidence="1">
        <text>ATP + protein L-histidine = ADP + protein N-phospho-L-histidine.</text>
        <dbReference type="EC" id="2.7.13.3"/>
    </reaction>
</comment>
<evidence type="ECO:0000259" key="7">
    <source>
        <dbReference type="PROSITE" id="PS50112"/>
    </source>
</evidence>
<feature type="domain" description="PAS" evidence="7">
    <location>
        <begin position="127"/>
        <end position="198"/>
    </location>
</feature>
<dbReference type="SMART" id="SM00091">
    <property type="entry name" value="PAS"/>
    <property type="match status" value="1"/>
</dbReference>
<keyword evidence="5" id="KW-0418">Kinase</keyword>
<dbReference type="EC" id="2.7.13.3" evidence="2"/>
<dbReference type="PANTHER" id="PTHR43304">
    <property type="entry name" value="PHYTOCHROME-LIKE PROTEIN CPH1"/>
    <property type="match status" value="1"/>
</dbReference>
<dbReference type="NCBIfam" id="TIGR00229">
    <property type="entry name" value="sensory_box"/>
    <property type="match status" value="2"/>
</dbReference>
<evidence type="ECO:0000256" key="3">
    <source>
        <dbReference type="ARBA" id="ARBA00022553"/>
    </source>
</evidence>
<protein>
    <recommendedName>
        <fullName evidence="2">histidine kinase</fullName>
        <ecNumber evidence="2">2.7.13.3</ecNumber>
    </recommendedName>
</protein>
<dbReference type="AlphaFoldDB" id="X0WHU8"/>
<organism evidence="9">
    <name type="scientific">marine sediment metagenome</name>
    <dbReference type="NCBI Taxonomy" id="412755"/>
    <lineage>
        <taxon>unclassified sequences</taxon>
        <taxon>metagenomes</taxon>
        <taxon>ecological metagenomes</taxon>
    </lineage>
</organism>
<feature type="non-terminal residue" evidence="9">
    <location>
        <position position="269"/>
    </location>
</feature>
<evidence type="ECO:0000256" key="2">
    <source>
        <dbReference type="ARBA" id="ARBA00012438"/>
    </source>
</evidence>
<dbReference type="InterPro" id="IPR000014">
    <property type="entry name" value="PAS"/>
</dbReference>
<keyword evidence="4" id="KW-0808">Transferase</keyword>
<dbReference type="CDD" id="cd00130">
    <property type="entry name" value="PAS"/>
    <property type="match status" value="2"/>
</dbReference>
<reference evidence="9" key="1">
    <citation type="journal article" date="2014" name="Front. Microbiol.">
        <title>High frequency of phylogenetically diverse reductive dehalogenase-homologous genes in deep subseafloor sedimentary metagenomes.</title>
        <authorList>
            <person name="Kawai M."/>
            <person name="Futagami T."/>
            <person name="Toyoda A."/>
            <person name="Takaki Y."/>
            <person name="Nishi S."/>
            <person name="Hori S."/>
            <person name="Arai W."/>
            <person name="Tsubouchi T."/>
            <person name="Morono Y."/>
            <person name="Uchiyama I."/>
            <person name="Ito T."/>
            <person name="Fujiyama A."/>
            <person name="Inagaki F."/>
            <person name="Takami H."/>
        </authorList>
    </citation>
    <scope>NUCLEOTIDE SEQUENCE</scope>
    <source>
        <strain evidence="9">Expedition CK06-06</strain>
    </source>
</reference>
<dbReference type="EMBL" id="BARS01023511">
    <property type="protein sequence ID" value="GAG12276.1"/>
    <property type="molecule type" value="Genomic_DNA"/>
</dbReference>